<reference evidence="5 6" key="1">
    <citation type="journal article" date="2010" name="Nature">
        <title>The Ectocarpus genome and the independent evolution of multicellularity in brown algae.</title>
        <authorList>
            <person name="Cock J.M."/>
            <person name="Sterck L."/>
            <person name="Rouze P."/>
            <person name="Scornet D."/>
            <person name="Allen A.E."/>
            <person name="Amoutzias G."/>
            <person name="Anthouard V."/>
            <person name="Artiguenave F."/>
            <person name="Aury J.M."/>
            <person name="Badger J.H."/>
            <person name="Beszteri B."/>
            <person name="Billiau K."/>
            <person name="Bonnet E."/>
            <person name="Bothwell J.H."/>
            <person name="Bowler C."/>
            <person name="Boyen C."/>
            <person name="Brownlee C."/>
            <person name="Carrano C.J."/>
            <person name="Charrier B."/>
            <person name="Cho G.Y."/>
            <person name="Coelho S.M."/>
            <person name="Collen J."/>
            <person name="Corre E."/>
            <person name="Da Silva C."/>
            <person name="Delage L."/>
            <person name="Delaroque N."/>
            <person name="Dittami S.M."/>
            <person name="Doulbeau S."/>
            <person name="Elias M."/>
            <person name="Farnham G."/>
            <person name="Gachon C.M."/>
            <person name="Gschloessl B."/>
            <person name="Heesch S."/>
            <person name="Jabbari K."/>
            <person name="Jubin C."/>
            <person name="Kawai H."/>
            <person name="Kimura K."/>
            <person name="Kloareg B."/>
            <person name="Kupper F.C."/>
            <person name="Lang D."/>
            <person name="Le Bail A."/>
            <person name="Leblanc C."/>
            <person name="Lerouge P."/>
            <person name="Lohr M."/>
            <person name="Lopez P.J."/>
            <person name="Martens C."/>
            <person name="Maumus F."/>
            <person name="Michel G."/>
            <person name="Miranda-Saavedra D."/>
            <person name="Morales J."/>
            <person name="Moreau H."/>
            <person name="Motomura T."/>
            <person name="Nagasato C."/>
            <person name="Napoli C.A."/>
            <person name="Nelson D.R."/>
            <person name="Nyvall-Collen P."/>
            <person name="Peters A.F."/>
            <person name="Pommier C."/>
            <person name="Potin P."/>
            <person name="Poulain J."/>
            <person name="Quesneville H."/>
            <person name="Read B."/>
            <person name="Rensing S.A."/>
            <person name="Ritter A."/>
            <person name="Rousvoal S."/>
            <person name="Samanta M."/>
            <person name="Samson G."/>
            <person name="Schroeder D.C."/>
            <person name="Segurens B."/>
            <person name="Strittmatter M."/>
            <person name="Tonon T."/>
            <person name="Tregear J.W."/>
            <person name="Valentin K."/>
            <person name="von Dassow P."/>
            <person name="Yamagishi T."/>
            <person name="Van de Peer Y."/>
            <person name="Wincker P."/>
        </authorList>
    </citation>
    <scope>NUCLEOTIDE SEQUENCE [LARGE SCALE GENOMIC DNA]</scope>
    <source>
        <strain evidence="6">Ec32 / CCAP1310/4</strain>
    </source>
</reference>
<evidence type="ECO:0000256" key="4">
    <source>
        <dbReference type="SAM" id="MobiDB-lite"/>
    </source>
</evidence>
<dbReference type="Pfam" id="PF12796">
    <property type="entry name" value="Ank_2"/>
    <property type="match status" value="1"/>
</dbReference>
<dbReference type="OrthoDB" id="10532571at2759"/>
<organism evidence="5 6">
    <name type="scientific">Ectocarpus siliculosus</name>
    <name type="common">Brown alga</name>
    <name type="synonym">Conferva siliculosa</name>
    <dbReference type="NCBI Taxonomy" id="2880"/>
    <lineage>
        <taxon>Eukaryota</taxon>
        <taxon>Sar</taxon>
        <taxon>Stramenopiles</taxon>
        <taxon>Ochrophyta</taxon>
        <taxon>PX clade</taxon>
        <taxon>Phaeophyceae</taxon>
        <taxon>Ectocarpales</taxon>
        <taxon>Ectocarpaceae</taxon>
        <taxon>Ectocarpus</taxon>
    </lineage>
</organism>
<dbReference type="InParanoid" id="D8LMB2"/>
<keyword evidence="1" id="KW-0677">Repeat</keyword>
<dbReference type="InterPro" id="IPR002110">
    <property type="entry name" value="Ankyrin_rpt"/>
</dbReference>
<dbReference type="SMART" id="SM00248">
    <property type="entry name" value="ANK"/>
    <property type="match status" value="4"/>
</dbReference>
<evidence type="ECO:0000256" key="2">
    <source>
        <dbReference type="ARBA" id="ARBA00023043"/>
    </source>
</evidence>
<feature type="repeat" description="ANK" evidence="3">
    <location>
        <begin position="68"/>
        <end position="94"/>
    </location>
</feature>
<dbReference type="AlphaFoldDB" id="D8LMB2"/>
<name>D8LMB2_ECTSI</name>
<dbReference type="PANTHER" id="PTHR24166">
    <property type="entry name" value="ROLLING PEBBLES, ISOFORM B"/>
    <property type="match status" value="1"/>
</dbReference>
<dbReference type="STRING" id="2880.D8LMB2"/>
<dbReference type="SUPFAM" id="SSF48403">
    <property type="entry name" value="Ankyrin repeat"/>
    <property type="match status" value="1"/>
</dbReference>
<feature type="region of interest" description="Disordered" evidence="4">
    <location>
        <begin position="271"/>
        <end position="297"/>
    </location>
</feature>
<dbReference type="PROSITE" id="PS50088">
    <property type="entry name" value="ANK_REPEAT"/>
    <property type="match status" value="1"/>
</dbReference>
<dbReference type="InterPro" id="IPR050889">
    <property type="entry name" value="Dendritic_Spine_Reg/Scaffold"/>
</dbReference>
<evidence type="ECO:0000313" key="5">
    <source>
        <dbReference type="EMBL" id="CBN77522.1"/>
    </source>
</evidence>
<dbReference type="EMBL" id="FN649728">
    <property type="protein sequence ID" value="CBN77522.1"/>
    <property type="molecule type" value="Genomic_DNA"/>
</dbReference>
<dbReference type="Gene3D" id="1.25.40.20">
    <property type="entry name" value="Ankyrin repeat-containing domain"/>
    <property type="match status" value="2"/>
</dbReference>
<dbReference type="EMBL" id="FN648596">
    <property type="protein sequence ID" value="CBN77522.1"/>
    <property type="molecule type" value="Genomic_DNA"/>
</dbReference>
<keyword evidence="2 3" id="KW-0040">ANK repeat</keyword>
<dbReference type="InterPro" id="IPR036770">
    <property type="entry name" value="Ankyrin_rpt-contain_sf"/>
</dbReference>
<dbReference type="Proteomes" id="UP000002630">
    <property type="component" value="Linkage Group LG03"/>
</dbReference>
<evidence type="ECO:0000256" key="1">
    <source>
        <dbReference type="ARBA" id="ARBA00022737"/>
    </source>
</evidence>
<evidence type="ECO:0000313" key="6">
    <source>
        <dbReference type="Proteomes" id="UP000002630"/>
    </source>
</evidence>
<sequence length="327" mass="34953">MMVACESSSGTSTKLEMLHSLLRAGAAPALEIELGALAIHFAAARCETQVVELLLSKAPSTLNNADNHGYSPLGAAALQGRESTLSLLLSAGASDRIVWATKGVSALHEAIGIGKGNSVRFLLENGLEAVGGLPAIAGAMAVSVWYGYIDILEMLLNVEGGEKQEVWANQHVYFAHDGSLLRGVPGPTMATKFEWLPILHYAAKYCSIPALRILLSAGADTETCDLKGKLAVDHIGSLLPDDKRNGSMEAAVQQMLQKGPAFRVRSRAWPDTTATHGGASKVTQSSSNPVPKKTRTGARTFGKIGQRLDISRSFDWYVRKADLRFTR</sequence>
<proteinExistence type="predicted"/>
<keyword evidence="6" id="KW-1185">Reference proteome</keyword>
<evidence type="ECO:0000256" key="3">
    <source>
        <dbReference type="PROSITE-ProRule" id="PRU00023"/>
    </source>
</evidence>
<dbReference type="PANTHER" id="PTHR24166:SF48">
    <property type="entry name" value="PROTEIN VAPYRIN"/>
    <property type="match status" value="1"/>
</dbReference>
<gene>
    <name evidence="5" type="ORF">Esi_0004_0083</name>
</gene>
<dbReference type="PROSITE" id="PS50297">
    <property type="entry name" value="ANK_REP_REGION"/>
    <property type="match status" value="1"/>
</dbReference>
<protein>
    <submittedName>
        <fullName evidence="5">Ankyrin repeat-containing protein 10_01</fullName>
    </submittedName>
</protein>
<accession>D8LMB2</accession>